<evidence type="ECO:0000256" key="2">
    <source>
        <dbReference type="ARBA" id="ARBA00022801"/>
    </source>
</evidence>
<keyword evidence="2" id="KW-0378">Hydrolase</keyword>
<dbReference type="InterPro" id="IPR036380">
    <property type="entry name" value="Isochorismatase-like_sf"/>
</dbReference>
<dbReference type="InterPro" id="IPR050272">
    <property type="entry name" value="Isochorismatase-like_hydrls"/>
</dbReference>
<proteinExistence type="inferred from homology"/>
<evidence type="ECO:0000313" key="5">
    <source>
        <dbReference type="Proteomes" id="UP001139179"/>
    </source>
</evidence>
<dbReference type="GO" id="GO:0016787">
    <property type="term" value="F:hydrolase activity"/>
    <property type="evidence" value="ECO:0007669"/>
    <property type="project" value="UniProtKB-KW"/>
</dbReference>
<dbReference type="SUPFAM" id="SSF46955">
    <property type="entry name" value="Putative DNA-binding domain"/>
    <property type="match status" value="1"/>
</dbReference>
<dbReference type="SUPFAM" id="SSF52499">
    <property type="entry name" value="Isochorismatase-like hydrolases"/>
    <property type="match status" value="1"/>
</dbReference>
<gene>
    <name evidence="4" type="ORF">M3202_14950</name>
</gene>
<name>A0A9X2DRY8_9BACI</name>
<dbReference type="Gene3D" id="1.10.1660.10">
    <property type="match status" value="1"/>
</dbReference>
<dbReference type="PROSITE" id="PS50937">
    <property type="entry name" value="HTH_MERR_2"/>
    <property type="match status" value="1"/>
</dbReference>
<dbReference type="RefSeq" id="WP_251224121.1">
    <property type="nucleotide sequence ID" value="NZ_JAMBOL010000014.1"/>
</dbReference>
<dbReference type="EMBL" id="JAMBOL010000014">
    <property type="protein sequence ID" value="MCM3715368.1"/>
    <property type="molecule type" value="Genomic_DNA"/>
</dbReference>
<dbReference type="InterPro" id="IPR009061">
    <property type="entry name" value="DNA-bd_dom_put_sf"/>
</dbReference>
<dbReference type="Proteomes" id="UP001139179">
    <property type="component" value="Unassembled WGS sequence"/>
</dbReference>
<dbReference type="Pfam" id="PF00857">
    <property type="entry name" value="Isochorismatase"/>
    <property type="match status" value="1"/>
</dbReference>
<dbReference type="GO" id="GO:0006355">
    <property type="term" value="P:regulation of DNA-templated transcription"/>
    <property type="evidence" value="ECO:0007669"/>
    <property type="project" value="InterPro"/>
</dbReference>
<organism evidence="4 5">
    <name type="scientific">Halalkalibacter oceani</name>
    <dbReference type="NCBI Taxonomy" id="1653776"/>
    <lineage>
        <taxon>Bacteria</taxon>
        <taxon>Bacillati</taxon>
        <taxon>Bacillota</taxon>
        <taxon>Bacilli</taxon>
        <taxon>Bacillales</taxon>
        <taxon>Bacillaceae</taxon>
        <taxon>Halalkalibacter</taxon>
    </lineage>
</organism>
<evidence type="ECO:0000256" key="1">
    <source>
        <dbReference type="ARBA" id="ARBA00006336"/>
    </source>
</evidence>
<dbReference type="InterPro" id="IPR000551">
    <property type="entry name" value="MerR-type_HTH_dom"/>
</dbReference>
<dbReference type="Gene3D" id="3.40.50.850">
    <property type="entry name" value="Isochorismatase-like"/>
    <property type="match status" value="1"/>
</dbReference>
<dbReference type="InterPro" id="IPR000868">
    <property type="entry name" value="Isochorismatase-like_dom"/>
</dbReference>
<evidence type="ECO:0000313" key="4">
    <source>
        <dbReference type="EMBL" id="MCM3715368.1"/>
    </source>
</evidence>
<dbReference type="PANTHER" id="PTHR43540">
    <property type="entry name" value="PEROXYUREIDOACRYLATE/UREIDOACRYLATE AMIDOHYDROLASE-RELATED"/>
    <property type="match status" value="1"/>
</dbReference>
<reference evidence="4" key="1">
    <citation type="submission" date="2022-05" db="EMBL/GenBank/DDBJ databases">
        <title>Comparative Genomics of Spacecraft Associated Microbes.</title>
        <authorList>
            <person name="Tran M.T."/>
            <person name="Wright A."/>
            <person name="Seuylemezian A."/>
            <person name="Eisen J."/>
            <person name="Coil D."/>
        </authorList>
    </citation>
    <scope>NUCLEOTIDE SEQUENCE</scope>
    <source>
        <strain evidence="4">214.1.1</strain>
    </source>
</reference>
<dbReference type="PANTHER" id="PTHR43540:SF1">
    <property type="entry name" value="ISOCHORISMATASE HYDROLASE"/>
    <property type="match status" value="1"/>
</dbReference>
<dbReference type="CDD" id="cd04762">
    <property type="entry name" value="HTH_MerR-trunc"/>
    <property type="match status" value="1"/>
</dbReference>
<comment type="caution">
    <text evidence="4">The sequence shown here is derived from an EMBL/GenBank/DDBJ whole genome shotgun (WGS) entry which is preliminary data.</text>
</comment>
<keyword evidence="5" id="KW-1185">Reference proteome</keyword>
<feature type="domain" description="HTH merR-type" evidence="3">
    <location>
        <begin position="5"/>
        <end position="56"/>
    </location>
</feature>
<dbReference type="AlphaFoldDB" id="A0A9X2DRY8"/>
<sequence>MYDDLLNISEAAKMLGLSPSTLRRLEKDGFVEGYGLRVIYTPGGQRRYALDEVQKLYTNNGFSGELGVGSKPALLIRDLTNAFTMPYSQLVCQLDNQIEVVSKLIDLATQLRVPVIFSITVYDPQIKASELWGKKFPNIQLLDSNSNWVQIHQDLSQKKYDFVNKLVYISDFHSELFRDFLKAQEIDTLIIAGTTTSGSIRATAVDALQYGYNVVIPREAVADRSNAIQNVTLMDLNARYADVVSVDKVFHYLKETDK</sequence>
<protein>
    <submittedName>
        <fullName evidence="4">Isochorismatase family protein</fullName>
    </submittedName>
</protein>
<dbReference type="GO" id="GO:0003677">
    <property type="term" value="F:DNA binding"/>
    <property type="evidence" value="ECO:0007669"/>
    <property type="project" value="InterPro"/>
</dbReference>
<accession>A0A9X2DRY8</accession>
<evidence type="ECO:0000259" key="3">
    <source>
        <dbReference type="PROSITE" id="PS50937"/>
    </source>
</evidence>
<comment type="similarity">
    <text evidence="1">Belongs to the isochorismatase family.</text>
</comment>
<dbReference type="Pfam" id="PF00376">
    <property type="entry name" value="MerR"/>
    <property type="match status" value="1"/>
</dbReference>